<dbReference type="EMBL" id="JBHTAX010000001">
    <property type="protein sequence ID" value="MFC7188885.1"/>
    <property type="molecule type" value="Genomic_DNA"/>
</dbReference>
<evidence type="ECO:0000313" key="6">
    <source>
        <dbReference type="EMBL" id="MFC7188885.1"/>
    </source>
</evidence>
<evidence type="ECO:0000256" key="4">
    <source>
        <dbReference type="ARBA" id="ARBA00022691"/>
    </source>
</evidence>
<dbReference type="InterPro" id="IPR007848">
    <property type="entry name" value="Small_mtfrase_dom"/>
</dbReference>
<name>A0ABD5YI45_9EURY</name>
<evidence type="ECO:0000256" key="1">
    <source>
        <dbReference type="ARBA" id="ARBA00006149"/>
    </source>
</evidence>
<keyword evidence="4" id="KW-0949">S-adenosyl-L-methionine</keyword>
<organism evidence="6 7">
    <name type="scientific">Halocatena marina</name>
    <dbReference type="NCBI Taxonomy" id="2934937"/>
    <lineage>
        <taxon>Archaea</taxon>
        <taxon>Methanobacteriati</taxon>
        <taxon>Methanobacteriota</taxon>
        <taxon>Stenosarchaea group</taxon>
        <taxon>Halobacteria</taxon>
        <taxon>Halobacteriales</taxon>
        <taxon>Natronomonadaceae</taxon>
        <taxon>Halocatena</taxon>
    </lineage>
</organism>
<sequence>MSDLRDRRETEQVYQPAEDSHLLATTVIERIESDECVLDVGTGSGYVAATVREKTNATVVGTDINPHACEQAREHGVTVVRTDLVSGICGPFDVVLFNPPYLPTDPEHEWDDWMEYALSGGPDGRSVINPFLDDLSTVLDANGRGYLLVSTLSGLDAVRERAQSNGFETKIVAEDSIPFETLVVMKITTKH</sequence>
<reference evidence="6 7" key="1">
    <citation type="journal article" date="2019" name="Int. J. Syst. Evol. Microbiol.">
        <title>The Global Catalogue of Microorganisms (GCM) 10K type strain sequencing project: providing services to taxonomists for standard genome sequencing and annotation.</title>
        <authorList>
            <consortium name="The Broad Institute Genomics Platform"/>
            <consortium name="The Broad Institute Genome Sequencing Center for Infectious Disease"/>
            <person name="Wu L."/>
            <person name="Ma J."/>
        </authorList>
    </citation>
    <scope>NUCLEOTIDE SEQUENCE [LARGE SCALE GENOMIC DNA]</scope>
    <source>
        <strain evidence="6 7">RDMS1</strain>
    </source>
</reference>
<dbReference type="Pfam" id="PF05175">
    <property type="entry name" value="MTS"/>
    <property type="match status" value="1"/>
</dbReference>
<evidence type="ECO:0000259" key="5">
    <source>
        <dbReference type="Pfam" id="PF05175"/>
    </source>
</evidence>
<evidence type="ECO:0000256" key="3">
    <source>
        <dbReference type="ARBA" id="ARBA00022679"/>
    </source>
</evidence>
<dbReference type="PANTHER" id="PTHR45875">
    <property type="entry name" value="METHYLTRANSFERASE N6AMT1"/>
    <property type="match status" value="1"/>
</dbReference>
<keyword evidence="7" id="KW-1185">Reference proteome</keyword>
<dbReference type="GO" id="GO:0032259">
    <property type="term" value="P:methylation"/>
    <property type="evidence" value="ECO:0007669"/>
    <property type="project" value="UniProtKB-KW"/>
</dbReference>
<keyword evidence="2 6" id="KW-0489">Methyltransferase</keyword>
<dbReference type="InterPro" id="IPR052190">
    <property type="entry name" value="Euk-Arch_PrmC-MTase"/>
</dbReference>
<dbReference type="GeneID" id="76198450"/>
<protein>
    <submittedName>
        <fullName evidence="6">HemK2/MTQ2 family protein methyltransferase</fullName>
        <ecNumber evidence="6">2.1.1.-</ecNumber>
    </submittedName>
</protein>
<evidence type="ECO:0000256" key="2">
    <source>
        <dbReference type="ARBA" id="ARBA00022603"/>
    </source>
</evidence>
<dbReference type="GO" id="GO:0008757">
    <property type="term" value="F:S-adenosylmethionine-dependent methyltransferase activity"/>
    <property type="evidence" value="ECO:0007669"/>
    <property type="project" value="UniProtKB-ARBA"/>
</dbReference>
<dbReference type="Gene3D" id="3.40.50.150">
    <property type="entry name" value="Vaccinia Virus protein VP39"/>
    <property type="match status" value="1"/>
</dbReference>
<dbReference type="Proteomes" id="UP001596417">
    <property type="component" value="Unassembled WGS sequence"/>
</dbReference>
<evidence type="ECO:0000313" key="7">
    <source>
        <dbReference type="Proteomes" id="UP001596417"/>
    </source>
</evidence>
<feature type="domain" description="Methyltransferase small" evidence="5">
    <location>
        <begin position="20"/>
        <end position="101"/>
    </location>
</feature>
<dbReference type="SUPFAM" id="SSF53335">
    <property type="entry name" value="S-adenosyl-L-methionine-dependent methyltransferases"/>
    <property type="match status" value="1"/>
</dbReference>
<gene>
    <name evidence="6" type="ORF">ACFQL7_02840</name>
</gene>
<dbReference type="PANTHER" id="PTHR45875:SF1">
    <property type="entry name" value="METHYLTRANSFERASE N6AMT1"/>
    <property type="match status" value="1"/>
</dbReference>
<dbReference type="AlphaFoldDB" id="A0ABD5YI45"/>
<dbReference type="RefSeq" id="WP_248904578.1">
    <property type="nucleotide sequence ID" value="NZ_CP109979.1"/>
</dbReference>
<dbReference type="PROSITE" id="PS00092">
    <property type="entry name" value="N6_MTASE"/>
    <property type="match status" value="1"/>
</dbReference>
<accession>A0ABD5YI45</accession>
<keyword evidence="3 6" id="KW-0808">Transferase</keyword>
<proteinExistence type="inferred from homology"/>
<dbReference type="InterPro" id="IPR002052">
    <property type="entry name" value="DNA_methylase_N6_adenine_CS"/>
</dbReference>
<dbReference type="NCBIfam" id="NF011527">
    <property type="entry name" value="PRK14968.1-1"/>
    <property type="match status" value="1"/>
</dbReference>
<comment type="caution">
    <text evidence="6">The sequence shown here is derived from an EMBL/GenBank/DDBJ whole genome shotgun (WGS) entry which is preliminary data.</text>
</comment>
<dbReference type="EC" id="2.1.1.-" evidence="6"/>
<dbReference type="NCBIfam" id="TIGR00537">
    <property type="entry name" value="hemK_rel_arch"/>
    <property type="match status" value="1"/>
</dbReference>
<dbReference type="InterPro" id="IPR029063">
    <property type="entry name" value="SAM-dependent_MTases_sf"/>
</dbReference>
<comment type="similarity">
    <text evidence="1">Belongs to the eukaryotic/archaeal PrmC-related family.</text>
</comment>
<dbReference type="InterPro" id="IPR004557">
    <property type="entry name" value="PrmC-related"/>
</dbReference>
<dbReference type="CDD" id="cd02440">
    <property type="entry name" value="AdoMet_MTases"/>
    <property type="match status" value="1"/>
</dbReference>